<accession>A0A426XXX8</accession>
<keyword evidence="1" id="KW-0732">Signal</keyword>
<dbReference type="Proteomes" id="UP000287651">
    <property type="component" value="Unassembled WGS sequence"/>
</dbReference>
<evidence type="ECO:0008006" key="4">
    <source>
        <dbReference type="Google" id="ProtNLM"/>
    </source>
</evidence>
<gene>
    <name evidence="2" type="ORF">B296_00053693</name>
</gene>
<feature type="signal peptide" evidence="1">
    <location>
        <begin position="1"/>
        <end position="26"/>
    </location>
</feature>
<sequence length="80" mass="9301">MIWVEFCSSHCYSLPVLFALVSPVFPFRVCRPASVTVYTPPRCGTERARCLGLGPTLVPLEVYLRFNDVDREPWIFFRKF</sequence>
<reference evidence="2 3" key="1">
    <citation type="journal article" date="2014" name="Agronomy (Basel)">
        <title>A Draft Genome Sequence for Ensete ventricosum, the Drought-Tolerant Tree Against Hunger.</title>
        <authorList>
            <person name="Harrison J."/>
            <person name="Moore K.A."/>
            <person name="Paszkiewicz K."/>
            <person name="Jones T."/>
            <person name="Grant M."/>
            <person name="Ambacheew D."/>
            <person name="Muzemil S."/>
            <person name="Studholme D.J."/>
        </authorList>
    </citation>
    <scope>NUCLEOTIDE SEQUENCE [LARGE SCALE GENOMIC DNA]</scope>
</reference>
<comment type="caution">
    <text evidence="2">The sequence shown here is derived from an EMBL/GenBank/DDBJ whole genome shotgun (WGS) entry which is preliminary data.</text>
</comment>
<feature type="non-terminal residue" evidence="2">
    <location>
        <position position="80"/>
    </location>
</feature>
<evidence type="ECO:0000256" key="1">
    <source>
        <dbReference type="SAM" id="SignalP"/>
    </source>
</evidence>
<protein>
    <recommendedName>
        <fullName evidence="4">Secreted protein</fullName>
    </recommendedName>
</protein>
<feature type="chain" id="PRO_5019050360" description="Secreted protein" evidence="1">
    <location>
        <begin position="27"/>
        <end position="80"/>
    </location>
</feature>
<organism evidence="2 3">
    <name type="scientific">Ensete ventricosum</name>
    <name type="common">Abyssinian banana</name>
    <name type="synonym">Musa ensete</name>
    <dbReference type="NCBI Taxonomy" id="4639"/>
    <lineage>
        <taxon>Eukaryota</taxon>
        <taxon>Viridiplantae</taxon>
        <taxon>Streptophyta</taxon>
        <taxon>Embryophyta</taxon>
        <taxon>Tracheophyta</taxon>
        <taxon>Spermatophyta</taxon>
        <taxon>Magnoliopsida</taxon>
        <taxon>Liliopsida</taxon>
        <taxon>Zingiberales</taxon>
        <taxon>Musaceae</taxon>
        <taxon>Ensete</taxon>
    </lineage>
</organism>
<dbReference type="AlphaFoldDB" id="A0A426XXX8"/>
<dbReference type="EMBL" id="AMZH03016539">
    <property type="protein sequence ID" value="RRT44322.1"/>
    <property type="molecule type" value="Genomic_DNA"/>
</dbReference>
<name>A0A426XXX8_ENSVE</name>
<evidence type="ECO:0000313" key="2">
    <source>
        <dbReference type="EMBL" id="RRT44322.1"/>
    </source>
</evidence>
<proteinExistence type="predicted"/>
<evidence type="ECO:0000313" key="3">
    <source>
        <dbReference type="Proteomes" id="UP000287651"/>
    </source>
</evidence>